<accession>A0A2C6KJL1</accession>
<protein>
    <submittedName>
        <fullName evidence="2">Uncharacterized protein</fullName>
    </submittedName>
</protein>
<feature type="region of interest" description="Disordered" evidence="1">
    <location>
        <begin position="1"/>
        <end position="27"/>
    </location>
</feature>
<dbReference type="EMBL" id="MIGC01000786">
    <property type="protein sequence ID" value="PHJ24241.1"/>
    <property type="molecule type" value="Genomic_DNA"/>
</dbReference>
<gene>
    <name evidence="2" type="ORF">CSUI_001905</name>
</gene>
<dbReference type="AlphaFoldDB" id="A0A2C6KJL1"/>
<evidence type="ECO:0000313" key="3">
    <source>
        <dbReference type="Proteomes" id="UP000221165"/>
    </source>
</evidence>
<sequence length="273" mass="29507">MEDSSSRSVCDSVSGLEEQHSESRYSAAATVTAATESKANIQQGCPPLRGLKCYCHIEKEKFAQRCLEDRQWKREDPEVGVDENEGKGTHGTSQVDFTEGLHKHEGREYLCRKGREQEEEEGRDKGVTGLSLSAGEFKNASPSALVPKGVTGLSLSVGEFKNVSPSISLPSGGGDASSPSVVVKPEAEDDQPLRRITWRVPVVGPSGAYLKATVGGADYLNSLEESHRLSRLPIFWKKGDYEGLCIAMIPHLAAEAKYEVAGESVYSGSTCKL</sequence>
<dbReference type="VEuPathDB" id="ToxoDB:CSUI_001905"/>
<keyword evidence="3" id="KW-1185">Reference proteome</keyword>
<proteinExistence type="predicted"/>
<feature type="region of interest" description="Disordered" evidence="1">
    <location>
        <begin position="74"/>
        <end position="95"/>
    </location>
</feature>
<feature type="compositionally biased region" description="Low complexity" evidence="1">
    <location>
        <begin position="1"/>
        <end position="14"/>
    </location>
</feature>
<dbReference type="GeneID" id="94425319"/>
<organism evidence="2 3">
    <name type="scientific">Cystoisospora suis</name>
    <dbReference type="NCBI Taxonomy" id="483139"/>
    <lineage>
        <taxon>Eukaryota</taxon>
        <taxon>Sar</taxon>
        <taxon>Alveolata</taxon>
        <taxon>Apicomplexa</taxon>
        <taxon>Conoidasida</taxon>
        <taxon>Coccidia</taxon>
        <taxon>Eucoccidiorida</taxon>
        <taxon>Eimeriorina</taxon>
        <taxon>Sarcocystidae</taxon>
        <taxon>Cystoisospora</taxon>
    </lineage>
</organism>
<feature type="region of interest" description="Disordered" evidence="1">
    <location>
        <begin position="167"/>
        <end position="188"/>
    </location>
</feature>
<dbReference type="Proteomes" id="UP000221165">
    <property type="component" value="Unassembled WGS sequence"/>
</dbReference>
<evidence type="ECO:0000256" key="1">
    <source>
        <dbReference type="SAM" id="MobiDB-lite"/>
    </source>
</evidence>
<comment type="caution">
    <text evidence="2">The sequence shown here is derived from an EMBL/GenBank/DDBJ whole genome shotgun (WGS) entry which is preliminary data.</text>
</comment>
<evidence type="ECO:0000313" key="2">
    <source>
        <dbReference type="EMBL" id="PHJ24241.1"/>
    </source>
</evidence>
<dbReference type="RefSeq" id="XP_067925914.1">
    <property type="nucleotide sequence ID" value="XM_068062108.1"/>
</dbReference>
<name>A0A2C6KJL1_9APIC</name>
<reference evidence="2 3" key="1">
    <citation type="journal article" date="2017" name="Int. J. Parasitol.">
        <title>The genome of the protozoan parasite Cystoisospora suis and a reverse vaccinology approach to identify vaccine candidates.</title>
        <authorList>
            <person name="Palmieri N."/>
            <person name="Shrestha A."/>
            <person name="Ruttkowski B."/>
            <person name="Beck T."/>
            <person name="Vogl C."/>
            <person name="Tomley F."/>
            <person name="Blake D.P."/>
            <person name="Joachim A."/>
        </authorList>
    </citation>
    <scope>NUCLEOTIDE SEQUENCE [LARGE SCALE GENOMIC DNA]</scope>
    <source>
        <strain evidence="2 3">Wien I</strain>
    </source>
</reference>